<dbReference type="VEuPathDB" id="FungiDB:F4678DRAFT_479847"/>
<dbReference type="InterPro" id="IPR042517">
    <property type="entry name" value="Glyco_hydro_64_N_2"/>
</dbReference>
<dbReference type="PANTHER" id="PTHR38165:SF1">
    <property type="entry name" value="GLUCANASE B"/>
    <property type="match status" value="1"/>
</dbReference>
<comment type="caution">
    <text evidence="3">The sequence shown here is derived from an EMBL/GenBank/DDBJ whole genome shotgun (WGS) entry which is preliminary data.</text>
</comment>
<dbReference type="AlphaFoldDB" id="A0A9W8NHF7"/>
<keyword evidence="4" id="KW-1185">Reference proteome</keyword>
<reference evidence="3" key="1">
    <citation type="submission" date="2022-07" db="EMBL/GenBank/DDBJ databases">
        <title>Genome Sequence of Xylaria arbuscula.</title>
        <authorList>
            <person name="Buettner E."/>
        </authorList>
    </citation>
    <scope>NUCLEOTIDE SEQUENCE</scope>
    <source>
        <strain evidence="3">VT107</strain>
    </source>
</reference>
<dbReference type="PANTHER" id="PTHR38165">
    <property type="match status" value="1"/>
</dbReference>
<name>A0A9W8NHF7_9PEZI</name>
<dbReference type="Gene3D" id="3.30.920.50">
    <property type="entry name" value="Beta-1,3-glucanase, C-terminal domain"/>
    <property type="match status" value="1"/>
</dbReference>
<keyword evidence="1" id="KW-0732">Signal</keyword>
<protein>
    <recommendedName>
        <fullName evidence="2">GH64 domain-containing protein</fullName>
    </recommendedName>
</protein>
<evidence type="ECO:0000256" key="1">
    <source>
        <dbReference type="SAM" id="SignalP"/>
    </source>
</evidence>
<dbReference type="InterPro" id="IPR037176">
    <property type="entry name" value="Osmotin/thaumatin-like_sf"/>
</dbReference>
<proteinExistence type="predicted"/>
<evidence type="ECO:0000313" key="4">
    <source>
        <dbReference type="Proteomes" id="UP001148614"/>
    </source>
</evidence>
<evidence type="ECO:0000259" key="2">
    <source>
        <dbReference type="PROSITE" id="PS52006"/>
    </source>
</evidence>
<feature type="signal peptide" evidence="1">
    <location>
        <begin position="1"/>
        <end position="24"/>
    </location>
</feature>
<dbReference type="InterPro" id="IPR037398">
    <property type="entry name" value="Glyco_hydro_64_fam"/>
</dbReference>
<dbReference type="EMBL" id="JANPWZ010000559">
    <property type="protein sequence ID" value="KAJ3575183.1"/>
    <property type="molecule type" value="Genomic_DNA"/>
</dbReference>
<dbReference type="InterPro" id="IPR032477">
    <property type="entry name" value="Glyco_hydro_64"/>
</dbReference>
<dbReference type="PROSITE" id="PS52006">
    <property type="entry name" value="GH64"/>
    <property type="match status" value="1"/>
</dbReference>
<accession>A0A9W8NHF7</accession>
<sequence length="454" mass="49085">MTRLNILRATTALALIFWCSVSLAAPHRHREHGRLRHLRSDQSVAPFLINVATLHQGPNSSLPAAESSNLSTYLVGGYPNPADPTKFLGFVAQASGGGSTTYFMPPTNARAGVVNAVPATAKMQAGSTSFKTPGVVNSGRIYVSDGRLDFSAAADNTIVQPDPHNPTDIASEEVWGFVEFTHNKDPSSGIEDMVVNLSFVDWVSLPLGMTLKYQGKNGTETVTISGLQPDALVKVCEALSAVPGFWPKLCLRSPDNTPLRVMSPAKYISLHKDDTDAANYYESYIDKVWGKYKNVDLKINSQTAGPNSNVKVDNGQIVTCRVGQDDILHCDNDAGDYHRPTSTDIYGCDSGPFANPGEGATESWSRARVRPRLCAAFVRSTLLLDGVQPSKDVGPETYYKDPVTNHYARVVHENLIGGSGYAFSYDDVNPGSAENSAGLIQTDRPLQLDIHVNI</sequence>
<feature type="chain" id="PRO_5040873248" description="GH64 domain-containing protein" evidence="1">
    <location>
        <begin position="25"/>
        <end position="454"/>
    </location>
</feature>
<dbReference type="Proteomes" id="UP001148614">
    <property type="component" value="Unassembled WGS sequence"/>
</dbReference>
<dbReference type="Pfam" id="PF16483">
    <property type="entry name" value="Glyco_hydro_64"/>
    <property type="match status" value="1"/>
</dbReference>
<dbReference type="Gene3D" id="2.60.110.10">
    <property type="entry name" value="Thaumatin"/>
    <property type="match status" value="1"/>
</dbReference>
<gene>
    <name evidence="3" type="ORF">NPX13_g4117</name>
</gene>
<organism evidence="3 4">
    <name type="scientific">Xylaria arbuscula</name>
    <dbReference type="NCBI Taxonomy" id="114810"/>
    <lineage>
        <taxon>Eukaryota</taxon>
        <taxon>Fungi</taxon>
        <taxon>Dikarya</taxon>
        <taxon>Ascomycota</taxon>
        <taxon>Pezizomycotina</taxon>
        <taxon>Sordariomycetes</taxon>
        <taxon>Xylariomycetidae</taxon>
        <taxon>Xylariales</taxon>
        <taxon>Xylariaceae</taxon>
        <taxon>Xylaria</taxon>
    </lineage>
</organism>
<evidence type="ECO:0000313" key="3">
    <source>
        <dbReference type="EMBL" id="KAJ3575183.1"/>
    </source>
</evidence>
<feature type="domain" description="GH64" evidence="2">
    <location>
        <begin position="49"/>
        <end position="439"/>
    </location>
</feature>